<dbReference type="PANTHER" id="PTHR12714:SF9">
    <property type="entry name" value="PROTEIN-S-ISOPRENYLCYSTEINE O-METHYLTRANSFERASE"/>
    <property type="match status" value="1"/>
</dbReference>
<evidence type="ECO:0000313" key="6">
    <source>
        <dbReference type="EMBL" id="MEK8029846.1"/>
    </source>
</evidence>
<evidence type="ECO:0000256" key="5">
    <source>
        <dbReference type="SAM" id="Phobius"/>
    </source>
</evidence>
<name>A0ABU9BIR0_9BURK</name>
<dbReference type="InterPro" id="IPR007318">
    <property type="entry name" value="Phopholipid_MeTrfase"/>
</dbReference>
<evidence type="ECO:0000256" key="1">
    <source>
        <dbReference type="ARBA" id="ARBA00004127"/>
    </source>
</evidence>
<dbReference type="GO" id="GO:0004671">
    <property type="term" value="F:protein C-terminal S-isoprenylcysteine carboxyl O-methyltransferase activity"/>
    <property type="evidence" value="ECO:0007669"/>
    <property type="project" value="UniProtKB-EC"/>
</dbReference>
<comment type="caution">
    <text evidence="6">The sequence shown here is derived from an EMBL/GenBank/DDBJ whole genome shotgun (WGS) entry which is preliminary data.</text>
</comment>
<accession>A0ABU9BIR0</accession>
<dbReference type="EC" id="2.1.1.100" evidence="6"/>
<dbReference type="Gene3D" id="1.20.120.1630">
    <property type="match status" value="1"/>
</dbReference>
<protein>
    <submittedName>
        <fullName evidence="6">Isoprenylcysteine carboxylmethyltransferase family protein</fullName>
        <ecNumber evidence="6">2.1.1.100</ecNumber>
        <ecNumber evidence="6">2.1.1.334</ecNumber>
    </submittedName>
</protein>
<keyword evidence="6" id="KW-0489">Methyltransferase</keyword>
<proteinExistence type="predicted"/>
<reference evidence="6 7" key="1">
    <citation type="submission" date="2024-04" db="EMBL/GenBank/DDBJ databases">
        <title>Novel species of the genus Ideonella isolated from streams.</title>
        <authorList>
            <person name="Lu H."/>
        </authorList>
    </citation>
    <scope>NUCLEOTIDE SEQUENCE [LARGE SCALE GENOMIC DNA]</scope>
    <source>
        <strain evidence="6 7">DXS29W</strain>
    </source>
</reference>
<keyword evidence="7" id="KW-1185">Reference proteome</keyword>
<evidence type="ECO:0000256" key="4">
    <source>
        <dbReference type="ARBA" id="ARBA00023136"/>
    </source>
</evidence>
<keyword evidence="2 5" id="KW-0812">Transmembrane</keyword>
<evidence type="ECO:0000256" key="3">
    <source>
        <dbReference type="ARBA" id="ARBA00022989"/>
    </source>
</evidence>
<comment type="subcellular location">
    <subcellularLocation>
        <location evidence="1">Endomembrane system</location>
        <topology evidence="1">Multi-pass membrane protein</topology>
    </subcellularLocation>
</comment>
<evidence type="ECO:0000256" key="2">
    <source>
        <dbReference type="ARBA" id="ARBA00022692"/>
    </source>
</evidence>
<feature type="transmembrane region" description="Helical" evidence="5">
    <location>
        <begin position="20"/>
        <end position="39"/>
    </location>
</feature>
<dbReference type="GO" id="GO:0032259">
    <property type="term" value="P:methylation"/>
    <property type="evidence" value="ECO:0007669"/>
    <property type="project" value="UniProtKB-KW"/>
</dbReference>
<evidence type="ECO:0000313" key="7">
    <source>
        <dbReference type="Proteomes" id="UP001371218"/>
    </source>
</evidence>
<dbReference type="Pfam" id="PF04191">
    <property type="entry name" value="PEMT"/>
    <property type="match status" value="1"/>
</dbReference>
<keyword evidence="4 5" id="KW-0472">Membrane</keyword>
<keyword evidence="3 5" id="KW-1133">Transmembrane helix</keyword>
<dbReference type="PANTHER" id="PTHR12714">
    <property type="entry name" value="PROTEIN-S ISOPRENYLCYSTEINE O-METHYLTRANSFERASE"/>
    <property type="match status" value="1"/>
</dbReference>
<dbReference type="RefSeq" id="WP_341424178.1">
    <property type="nucleotide sequence ID" value="NZ_JBBUTG010000001.1"/>
</dbReference>
<dbReference type="EC" id="2.1.1.334" evidence="6"/>
<keyword evidence="6" id="KW-0808">Transferase</keyword>
<dbReference type="Proteomes" id="UP001371218">
    <property type="component" value="Unassembled WGS sequence"/>
</dbReference>
<dbReference type="EMBL" id="JBBUTG010000001">
    <property type="protein sequence ID" value="MEK8029846.1"/>
    <property type="molecule type" value="Genomic_DNA"/>
</dbReference>
<gene>
    <name evidence="6" type="ORF">AACH06_03350</name>
</gene>
<sequence length="130" mass="14373">MLALSRWTGSGPWPADTGVAGAATVSAGLCLLVVARLQFALARTNIFTFDEPGQLVTSGAFRVSRHPMYLGFALALLGWALLLQSWPSLCVAGTFVLITDRWYIAFEERWLRAKFGQAYSAYAARTRRWV</sequence>
<organism evidence="6 7">
    <name type="scientific">Ideonella lacteola</name>
    <dbReference type="NCBI Taxonomy" id="2984193"/>
    <lineage>
        <taxon>Bacteria</taxon>
        <taxon>Pseudomonadati</taxon>
        <taxon>Pseudomonadota</taxon>
        <taxon>Betaproteobacteria</taxon>
        <taxon>Burkholderiales</taxon>
        <taxon>Sphaerotilaceae</taxon>
        <taxon>Ideonella</taxon>
    </lineage>
</organism>